<dbReference type="Proteomes" id="UP001141552">
    <property type="component" value="Unassembled WGS sequence"/>
</dbReference>
<reference evidence="2" key="2">
    <citation type="journal article" date="2023" name="Plants (Basel)">
        <title>Annotation of the Turnera subulata (Passifloraceae) Draft Genome Reveals the S-Locus Evolved after the Divergence of Turneroideae from Passifloroideae in a Stepwise Manner.</title>
        <authorList>
            <person name="Henning P.M."/>
            <person name="Roalson E.H."/>
            <person name="Mir W."/>
            <person name="McCubbin A.G."/>
            <person name="Shore J.S."/>
        </authorList>
    </citation>
    <scope>NUCLEOTIDE SEQUENCE</scope>
    <source>
        <strain evidence="2">F60SS</strain>
    </source>
</reference>
<feature type="compositionally biased region" description="Basic and acidic residues" evidence="1">
    <location>
        <begin position="1"/>
        <end position="14"/>
    </location>
</feature>
<dbReference type="AlphaFoldDB" id="A0A9Q0JP05"/>
<keyword evidence="3" id="KW-1185">Reference proteome</keyword>
<feature type="region of interest" description="Disordered" evidence="1">
    <location>
        <begin position="1"/>
        <end position="23"/>
    </location>
</feature>
<dbReference type="PANTHER" id="PTHR31307:SF3">
    <property type="entry name" value="HOMEODOMAIN-LIKE SUPERFAMILY PROTEIN"/>
    <property type="match status" value="1"/>
</dbReference>
<gene>
    <name evidence="2" type="ORF">Tsubulata_013909</name>
</gene>
<feature type="region of interest" description="Disordered" evidence="1">
    <location>
        <begin position="54"/>
        <end position="73"/>
    </location>
</feature>
<evidence type="ECO:0000256" key="1">
    <source>
        <dbReference type="SAM" id="MobiDB-lite"/>
    </source>
</evidence>
<feature type="compositionally biased region" description="Acidic residues" evidence="1">
    <location>
        <begin position="57"/>
        <end position="72"/>
    </location>
</feature>
<accession>A0A9Q0JP05</accession>
<organism evidence="2 3">
    <name type="scientific">Turnera subulata</name>
    <dbReference type="NCBI Taxonomy" id="218843"/>
    <lineage>
        <taxon>Eukaryota</taxon>
        <taxon>Viridiplantae</taxon>
        <taxon>Streptophyta</taxon>
        <taxon>Embryophyta</taxon>
        <taxon>Tracheophyta</taxon>
        <taxon>Spermatophyta</taxon>
        <taxon>Magnoliopsida</taxon>
        <taxon>eudicotyledons</taxon>
        <taxon>Gunneridae</taxon>
        <taxon>Pentapetalae</taxon>
        <taxon>rosids</taxon>
        <taxon>fabids</taxon>
        <taxon>Malpighiales</taxon>
        <taxon>Passifloraceae</taxon>
        <taxon>Turnera</taxon>
    </lineage>
</organism>
<dbReference type="EMBL" id="JAKUCV010001117">
    <property type="protein sequence ID" value="KAJ4847590.1"/>
    <property type="molecule type" value="Genomic_DNA"/>
</dbReference>
<dbReference type="InterPro" id="IPR044823">
    <property type="entry name" value="ASIL1/2-like"/>
</dbReference>
<dbReference type="OrthoDB" id="1901794at2759"/>
<name>A0A9Q0JP05_9ROSI</name>
<proteinExistence type="predicted"/>
<protein>
    <submittedName>
        <fullName evidence="2">Uncharacterized protein</fullName>
    </submittedName>
</protein>
<evidence type="ECO:0000313" key="2">
    <source>
        <dbReference type="EMBL" id="KAJ4847590.1"/>
    </source>
</evidence>
<dbReference type="PANTHER" id="PTHR31307">
    <property type="entry name" value="TRIHELIX TRANSCRIPTION FACTOR ASIL2"/>
    <property type="match status" value="1"/>
</dbReference>
<evidence type="ECO:0000313" key="3">
    <source>
        <dbReference type="Proteomes" id="UP001141552"/>
    </source>
</evidence>
<reference evidence="2" key="1">
    <citation type="submission" date="2022-02" db="EMBL/GenBank/DDBJ databases">
        <authorList>
            <person name="Henning P.M."/>
            <person name="McCubbin A.G."/>
            <person name="Shore J.S."/>
        </authorList>
    </citation>
    <scope>NUCLEOTIDE SEQUENCE</scope>
    <source>
        <strain evidence="2">F60SS</strain>
        <tissue evidence="2">Leaves</tissue>
    </source>
</reference>
<comment type="caution">
    <text evidence="2">The sequence shown here is derived from an EMBL/GenBank/DDBJ whole genome shotgun (WGS) entry which is preliminary data.</text>
</comment>
<sequence>MEKLRRRYREEKETISLGGSSTWPFFDPMHGLEHGPLPLPISARPLPQVIPRRAMMEEEEDDENEEEEEEEAYGYRRNRSRSINYIIRKPGAVNRFSGRDDSGFLQGKRKRVEMKEEAEKVKEEEEGRGLAREIRAFSERILRMERRKMEMVRETERWKLEMENKRMGMILDSQRKIVEMIAAAAAAAAGSGSRVVDEF</sequence>